<feature type="compositionally biased region" description="Acidic residues" evidence="1">
    <location>
        <begin position="522"/>
        <end position="533"/>
    </location>
</feature>
<dbReference type="PROSITE" id="PS51688">
    <property type="entry name" value="ICA"/>
    <property type="match status" value="1"/>
</dbReference>
<feature type="compositionally biased region" description="Pro residues" evidence="1">
    <location>
        <begin position="463"/>
        <end position="482"/>
    </location>
</feature>
<dbReference type="Proteomes" id="UP000231192">
    <property type="component" value="Unassembled WGS sequence"/>
</dbReference>
<feature type="compositionally biased region" description="Low complexity" evidence="1">
    <location>
        <begin position="483"/>
        <end position="502"/>
    </location>
</feature>
<dbReference type="Pfam" id="PF13884">
    <property type="entry name" value="Peptidase_S74"/>
    <property type="match status" value="1"/>
</dbReference>
<name>A0A2H0UCM6_9BACT</name>
<reference evidence="4" key="1">
    <citation type="submission" date="2017-09" db="EMBL/GenBank/DDBJ databases">
        <title>Depth-based differentiation of microbial function through sediment-hosted aquifers and enrichment of novel symbionts in the deep terrestrial subsurface.</title>
        <authorList>
            <person name="Probst A.J."/>
            <person name="Ladd B."/>
            <person name="Jarett J.K."/>
            <person name="Geller-Mcgrath D.E."/>
            <person name="Sieber C.M.K."/>
            <person name="Emerson J.B."/>
            <person name="Anantharaman K."/>
            <person name="Thomas B.C."/>
            <person name="Malmstrom R."/>
            <person name="Stieglmeier M."/>
            <person name="Klingl A."/>
            <person name="Woyke T."/>
            <person name="Ryan C.M."/>
            <person name="Banfield J.F."/>
        </authorList>
    </citation>
    <scope>NUCLEOTIDE SEQUENCE [LARGE SCALE GENOMIC DNA]</scope>
</reference>
<accession>A0A2H0UCM6</accession>
<dbReference type="AlphaFoldDB" id="A0A2H0UCM6"/>
<organism evidence="3 4">
    <name type="scientific">Candidatus Kaiserbacteria bacterium CG10_big_fil_rev_8_21_14_0_10_51_14</name>
    <dbReference type="NCBI Taxonomy" id="1974610"/>
    <lineage>
        <taxon>Bacteria</taxon>
        <taxon>Candidatus Kaiseribacteriota</taxon>
    </lineage>
</organism>
<comment type="caution">
    <text evidence="3">The sequence shown here is derived from an EMBL/GenBank/DDBJ whole genome shotgun (WGS) entry which is preliminary data.</text>
</comment>
<feature type="compositionally biased region" description="Polar residues" evidence="1">
    <location>
        <begin position="575"/>
        <end position="593"/>
    </location>
</feature>
<evidence type="ECO:0000313" key="4">
    <source>
        <dbReference type="Proteomes" id="UP000231192"/>
    </source>
</evidence>
<evidence type="ECO:0000256" key="1">
    <source>
        <dbReference type="SAM" id="MobiDB-lite"/>
    </source>
</evidence>
<evidence type="ECO:0000313" key="3">
    <source>
        <dbReference type="EMBL" id="PIR83525.1"/>
    </source>
</evidence>
<sequence>MGIGTQAPSAALQILKPLGNSGLSTSKSNANYQLVVSGDGSTGDTAGIGFQMNATEGTQNAVGAAIVGIDTGASNGGALAFLTSETGVGTILERMRISDSGNLGIGTTTPWGKLSVTNTGSGPSFVVEDSTSPDTTPFIIDASGNVGIGTASPTGGMKLDVVGNEYVQGDLYAQRFLDQQNGTYYIDPNNTSISALFAGNVGIGTTTPGTLLSVAGLSAFGNIRSTQISGSAAWMSITYTAASHRGIALNDTSQTSGAESISFMSGGTQVGKIQTTSSATSYITSSDLRLKENIVDTALGLDALSLIKVREFNFIGSTTTTQGFIAQELYDIYPHAVAVGGESSTSSPWGVDYGRLTPLIVSAIQELDLKVESIASSTLALSEAEGFASRFFSTLKERLVAWFADATNGIDELYARIIHANELMFVRAEGDEITVKKLCIEDVCVTRDQLAALLASAAASGSSPPPPLEDPEPVEGPPPPPSAQDVATTTPPTDDTATSTPPADLPAEESAQAGDSPTEEPSPVEETPEEEEPPPSPSDSAEATTDKETTDGQGAPEEETPSQEPAPESEPQRPSLPQATEGQGASAESNPNS</sequence>
<feature type="region of interest" description="Disordered" evidence="1">
    <location>
        <begin position="456"/>
        <end position="593"/>
    </location>
</feature>
<gene>
    <name evidence="3" type="ORF">COU18_03850</name>
</gene>
<dbReference type="InterPro" id="IPR030392">
    <property type="entry name" value="S74_ICA"/>
</dbReference>
<feature type="domain" description="Peptidase S74" evidence="2">
    <location>
        <begin position="286"/>
        <end position="378"/>
    </location>
</feature>
<proteinExistence type="predicted"/>
<protein>
    <recommendedName>
        <fullName evidence="2">Peptidase S74 domain-containing protein</fullName>
    </recommendedName>
</protein>
<evidence type="ECO:0000259" key="2">
    <source>
        <dbReference type="PROSITE" id="PS51688"/>
    </source>
</evidence>
<dbReference type="EMBL" id="PFBK01000009">
    <property type="protein sequence ID" value="PIR83525.1"/>
    <property type="molecule type" value="Genomic_DNA"/>
</dbReference>